<keyword evidence="1" id="KW-0472">Membrane</keyword>
<evidence type="ECO:0008006" key="4">
    <source>
        <dbReference type="Google" id="ProtNLM"/>
    </source>
</evidence>
<gene>
    <name evidence="2" type="ORF">SAMN05443529_1288</name>
</gene>
<dbReference type="Proteomes" id="UP000198656">
    <property type="component" value="Unassembled WGS sequence"/>
</dbReference>
<evidence type="ECO:0000256" key="1">
    <source>
        <dbReference type="SAM" id="Phobius"/>
    </source>
</evidence>
<dbReference type="RefSeq" id="WP_092335213.1">
    <property type="nucleotide sequence ID" value="NZ_FNCP01000028.1"/>
</dbReference>
<dbReference type="OrthoDB" id="1675670at2"/>
<evidence type="ECO:0000313" key="2">
    <source>
        <dbReference type="EMBL" id="SDI15597.1"/>
    </source>
</evidence>
<sequence>MKEHHINLTTPEIAGLWKTYMQNTSNLCVFKHFEPYIQDSEIKPLVIEQINLLQKFTAKVKEIFSDENFPIPLGFSDEDINLSAPALYSDLYGLSYVYRFNQIVFSDYAVTITKVARADVVEFFYECLNLSGALFKKALNLMLSKGIYDRPPKMPYPHQVEFIKKRDSLIETWFGEHRPLNAMELGEIFYIIERNYIGMLMLMGFIQVMQDREIKDYLLKGKDLAEKQIDIFNKILKDEEHLGNMPVSMEVTDSTVSPFSDKLIMFLVSTSVTAGIYLCAYAMSLSIRKDLAFHYAALMVEISRYGEEGMKLMIERGWMEQPPESFDRAALQH</sequence>
<protein>
    <recommendedName>
        <fullName evidence="4">Sugar isomerase</fullName>
    </recommendedName>
</protein>
<dbReference type="InterPro" id="IPR021617">
    <property type="entry name" value="DUF3231"/>
</dbReference>
<dbReference type="AlphaFoldDB" id="A0A1G8I9R6"/>
<organism evidence="2 3">
    <name type="scientific">Desulfosporosinus hippei DSM 8344</name>
    <dbReference type="NCBI Taxonomy" id="1121419"/>
    <lineage>
        <taxon>Bacteria</taxon>
        <taxon>Bacillati</taxon>
        <taxon>Bacillota</taxon>
        <taxon>Clostridia</taxon>
        <taxon>Eubacteriales</taxon>
        <taxon>Desulfitobacteriaceae</taxon>
        <taxon>Desulfosporosinus</taxon>
    </lineage>
</organism>
<keyword evidence="1" id="KW-0812">Transmembrane</keyword>
<keyword evidence="1" id="KW-1133">Transmembrane helix</keyword>
<dbReference type="STRING" id="1121419.SAMN05443529_1288"/>
<dbReference type="InterPro" id="IPR012347">
    <property type="entry name" value="Ferritin-like"/>
</dbReference>
<keyword evidence="3" id="KW-1185">Reference proteome</keyword>
<dbReference type="Gene3D" id="1.20.1260.10">
    <property type="match status" value="2"/>
</dbReference>
<proteinExistence type="predicted"/>
<accession>A0A1G8I9R6</accession>
<evidence type="ECO:0000313" key="3">
    <source>
        <dbReference type="Proteomes" id="UP000198656"/>
    </source>
</evidence>
<dbReference type="Pfam" id="PF11553">
    <property type="entry name" value="DUF3231"/>
    <property type="match status" value="2"/>
</dbReference>
<name>A0A1G8I9R6_9FIRM</name>
<reference evidence="3" key="1">
    <citation type="submission" date="2016-10" db="EMBL/GenBank/DDBJ databases">
        <authorList>
            <person name="Varghese N."/>
            <person name="Submissions S."/>
        </authorList>
    </citation>
    <scope>NUCLEOTIDE SEQUENCE [LARGE SCALE GENOMIC DNA]</scope>
    <source>
        <strain evidence="3">DSM 8344</strain>
    </source>
</reference>
<dbReference type="EMBL" id="FNCP01000028">
    <property type="protein sequence ID" value="SDI15597.1"/>
    <property type="molecule type" value="Genomic_DNA"/>
</dbReference>
<feature type="transmembrane region" description="Helical" evidence="1">
    <location>
        <begin position="263"/>
        <end position="283"/>
    </location>
</feature>